<dbReference type="Proteomes" id="UP001597178">
    <property type="component" value="Unassembled WGS sequence"/>
</dbReference>
<feature type="non-terminal residue" evidence="1">
    <location>
        <position position="67"/>
    </location>
</feature>
<reference evidence="2" key="1">
    <citation type="journal article" date="2019" name="Int. J. Syst. Evol. Microbiol.">
        <title>The Global Catalogue of Microorganisms (GCM) 10K type strain sequencing project: providing services to taxonomists for standard genome sequencing and annotation.</title>
        <authorList>
            <consortium name="The Broad Institute Genomics Platform"/>
            <consortium name="The Broad Institute Genome Sequencing Center for Infectious Disease"/>
            <person name="Wu L."/>
            <person name="Ma J."/>
        </authorList>
    </citation>
    <scope>NUCLEOTIDE SEQUENCE [LARGE SCALE GENOMIC DNA]</scope>
    <source>
        <strain evidence="2">CCUG 54822</strain>
    </source>
</reference>
<evidence type="ECO:0000313" key="2">
    <source>
        <dbReference type="Proteomes" id="UP001597178"/>
    </source>
</evidence>
<protein>
    <submittedName>
        <fullName evidence="1">Uncharacterized protein</fullName>
    </submittedName>
</protein>
<dbReference type="EMBL" id="JBHTNH010000013">
    <property type="protein sequence ID" value="MFD1361409.1"/>
    <property type="molecule type" value="Genomic_DNA"/>
</dbReference>
<proteinExistence type="predicted"/>
<organism evidence="1 2">
    <name type="scientific">Lentibacillus salinarum</name>
    <dbReference type="NCBI Taxonomy" id="446820"/>
    <lineage>
        <taxon>Bacteria</taxon>
        <taxon>Bacillati</taxon>
        <taxon>Bacillota</taxon>
        <taxon>Bacilli</taxon>
        <taxon>Bacillales</taxon>
        <taxon>Bacillaceae</taxon>
        <taxon>Lentibacillus</taxon>
    </lineage>
</organism>
<evidence type="ECO:0000313" key="1">
    <source>
        <dbReference type="EMBL" id="MFD1361409.1"/>
    </source>
</evidence>
<accession>A0ABW3ZT18</accession>
<comment type="caution">
    <text evidence="1">The sequence shown here is derived from an EMBL/GenBank/DDBJ whole genome shotgun (WGS) entry which is preliminary data.</text>
</comment>
<keyword evidence="2" id="KW-1185">Reference proteome</keyword>
<gene>
    <name evidence="1" type="ORF">ACFQ4A_07045</name>
</gene>
<sequence length="67" mass="7809">MLYYVFSNDCDEKHNTTHKICCQHLFKRPPAKAGGFGHKCRRLKSLLQAEVLLKVLKLKHILNMTEL</sequence>
<name>A0ABW3ZT18_9BACI</name>